<comment type="cofactor">
    <cofactor evidence="12">
        <name>Zn(2+)</name>
        <dbReference type="ChEBI" id="CHEBI:29105"/>
    </cofactor>
    <text evidence="12">Binds 2 zinc ions per subunit.</text>
</comment>
<dbReference type="NCBIfam" id="NF004067">
    <property type="entry name" value="PRK05580.1-4"/>
    <property type="match status" value="1"/>
</dbReference>
<evidence type="ECO:0000256" key="9">
    <source>
        <dbReference type="ARBA" id="ARBA00023125"/>
    </source>
</evidence>
<keyword evidence="2 12" id="KW-0235">DNA replication</keyword>
<evidence type="ECO:0000313" key="16">
    <source>
        <dbReference type="Proteomes" id="UP000053688"/>
    </source>
</evidence>
<feature type="binding site" evidence="12">
    <location>
        <position position="479"/>
    </location>
    <ligand>
        <name>Zn(2+)</name>
        <dbReference type="ChEBI" id="CHEBI:29105"/>
        <label>1</label>
    </ligand>
</feature>
<feature type="binding site" evidence="12">
    <location>
        <position position="439"/>
    </location>
    <ligand>
        <name>Zn(2+)</name>
        <dbReference type="ChEBI" id="CHEBI:29105"/>
        <label>1</label>
    </ligand>
</feature>
<dbReference type="InterPro" id="IPR001650">
    <property type="entry name" value="Helicase_C-like"/>
</dbReference>
<evidence type="ECO:0000259" key="14">
    <source>
        <dbReference type="PROSITE" id="PS51194"/>
    </source>
</evidence>
<keyword evidence="10 12" id="KW-0413">Isomerase</keyword>
<dbReference type="FunFam" id="3.40.1440.60:FF:000001">
    <property type="entry name" value="Primosomal protein N"/>
    <property type="match status" value="1"/>
</dbReference>
<dbReference type="GO" id="GO:0043138">
    <property type="term" value="F:3'-5' DNA helicase activity"/>
    <property type="evidence" value="ECO:0007669"/>
    <property type="project" value="UniProtKB-EC"/>
</dbReference>
<dbReference type="Pfam" id="PF18319">
    <property type="entry name" value="Zn_ribbon_PriA"/>
    <property type="match status" value="1"/>
</dbReference>
<protein>
    <recommendedName>
        <fullName evidence="12">Replication restart protein PriA</fullName>
    </recommendedName>
    <alternativeName>
        <fullName evidence="12">ATP-dependent DNA helicase PriA</fullName>
        <ecNumber evidence="12">5.6.2.4</ecNumber>
    </alternativeName>
    <alternativeName>
        <fullName evidence="12">DNA 3'-5' helicase PriA</fullName>
    </alternativeName>
</protein>
<dbReference type="EC" id="5.6.2.4" evidence="12"/>
<dbReference type="CDD" id="cd17929">
    <property type="entry name" value="DEXHc_priA"/>
    <property type="match status" value="1"/>
</dbReference>
<dbReference type="GO" id="GO:0006302">
    <property type="term" value="P:double-strand break repair"/>
    <property type="evidence" value="ECO:0007669"/>
    <property type="project" value="InterPro"/>
</dbReference>
<proteinExistence type="inferred from homology"/>
<dbReference type="SMART" id="SM00490">
    <property type="entry name" value="HELICc"/>
    <property type="match status" value="1"/>
</dbReference>
<sequence>MSLSIARVVLPIYLDQKFDYLIPNGLFPVVGGRVFVPFRKKILLGIVIELVNESKCADNKLKSINKVLDSNILWSESLYSLLNWCSQFYQYSLGKILYNALPTSLRKGKPAELSILVWQLTDIGKKQLMKDFGRAVIQAKVIKMLALGDLNHRVFIDSGISISVLSRLRKKGWIHSLIKKPVISPWTKCIETGEDKIKLNKEQVIAVETVINNQIKFACYLLEGVTGSGKTEVYLNLVKYILKKGRQALVLVPEIALTSQIINRFRKRFNVPVEVIHSDINDSKRLNSWLSARDNISGIVIGTRSALLTPFYNLGIIIVDEEHDISYKQKENPCYHARDIAVMRASKENIPVILGSATPALETLYNVSIGKYHHLTLTQRAGSSVAVKNKVFDIRGVYLKSGLSPLLISKIRKHLNNGNQIFLFLNRRGFAPIIMCHECGWIIKCKRCDAYCTFHQFSNEMHCHHCGSKRSLFCKCQDCGSVNLITVGVGTEQLEKKLEKIFPNYKIIRIDRDSIHKKSTLDLVLKSIYYGEYQILIGTQMLAKGHHFPNVTLAVLLDIDSALYSSDFRASERLAQMFIQVSGRAGRANKMGEVILQTRHPEHPLLKVLLNKGYPDFANIALQERKLAMLPPYTFLTLFRAEEKNLKLVKKFLIGSKAYS</sequence>
<feature type="binding site" evidence="12">
    <location>
        <position position="466"/>
    </location>
    <ligand>
        <name>Zn(2+)</name>
        <dbReference type="ChEBI" id="CHEBI:29105"/>
        <label>2</label>
    </ligand>
</feature>
<evidence type="ECO:0000313" key="15">
    <source>
        <dbReference type="EMBL" id="EPE37459.1"/>
    </source>
</evidence>
<dbReference type="HAMAP" id="MF_00983">
    <property type="entry name" value="PriA"/>
    <property type="match status" value="1"/>
</dbReference>
<dbReference type="PANTHER" id="PTHR30580">
    <property type="entry name" value="PRIMOSOMAL PROTEIN N"/>
    <property type="match status" value="1"/>
</dbReference>
<dbReference type="InterPro" id="IPR014001">
    <property type="entry name" value="Helicase_ATP-bd"/>
</dbReference>
<comment type="similarity">
    <text evidence="12">Belongs to the helicase family. PriA subfamily.</text>
</comment>
<comment type="catalytic activity">
    <reaction evidence="12">
        <text>Couples ATP hydrolysis with the unwinding of duplex DNA by translocating in the 3'-5' direction.</text>
        <dbReference type="EC" id="5.6.2.4"/>
    </reaction>
</comment>
<dbReference type="Gene3D" id="3.40.50.300">
    <property type="entry name" value="P-loop containing nucleotide triphosphate hydrolases"/>
    <property type="match status" value="2"/>
</dbReference>
<evidence type="ECO:0000256" key="8">
    <source>
        <dbReference type="ARBA" id="ARBA00022840"/>
    </source>
</evidence>
<keyword evidence="8 12" id="KW-0067">ATP-binding</keyword>
<keyword evidence="5 12" id="KW-0378">Hydrolase</keyword>
<evidence type="ECO:0000256" key="11">
    <source>
        <dbReference type="ARBA" id="ARBA00048988"/>
    </source>
</evidence>
<dbReference type="CDD" id="cd18804">
    <property type="entry name" value="SF2_C_priA"/>
    <property type="match status" value="1"/>
</dbReference>
<dbReference type="Proteomes" id="UP000053688">
    <property type="component" value="Unassembled WGS sequence"/>
</dbReference>
<dbReference type="NCBIfam" id="NF004065">
    <property type="entry name" value="PRK05580.1-1"/>
    <property type="match status" value="1"/>
</dbReference>
<dbReference type="FunFam" id="3.40.50.300:FF:000489">
    <property type="entry name" value="Primosome assembly protein PriA"/>
    <property type="match status" value="1"/>
</dbReference>
<keyword evidence="4 12" id="KW-0547">Nucleotide-binding</keyword>
<feature type="binding site" evidence="12">
    <location>
        <position position="476"/>
    </location>
    <ligand>
        <name>Zn(2+)</name>
        <dbReference type="ChEBI" id="CHEBI:29105"/>
        <label>1</label>
    </ligand>
</feature>
<keyword evidence="7 12" id="KW-0862">Zinc</keyword>
<keyword evidence="9 12" id="KW-0238">DNA-binding</keyword>
<dbReference type="Pfam" id="PF00271">
    <property type="entry name" value="Helicase_C"/>
    <property type="match status" value="1"/>
</dbReference>
<dbReference type="Pfam" id="PF00270">
    <property type="entry name" value="DEAD"/>
    <property type="match status" value="1"/>
</dbReference>
<evidence type="ECO:0000256" key="5">
    <source>
        <dbReference type="ARBA" id="ARBA00022801"/>
    </source>
</evidence>
<organism evidence="15 16">
    <name type="scientific">Candidatus Photodesmus katoptron Akat1</name>
    <dbReference type="NCBI Taxonomy" id="1236703"/>
    <lineage>
        <taxon>Bacteria</taxon>
        <taxon>Pseudomonadati</taxon>
        <taxon>Pseudomonadota</taxon>
        <taxon>Gammaproteobacteria</taxon>
        <taxon>Vibrionales</taxon>
        <taxon>Vibrionaceae</taxon>
        <taxon>Candidatus Photodesmus</taxon>
    </lineage>
</organism>
<dbReference type="PROSITE" id="PS51192">
    <property type="entry name" value="HELICASE_ATP_BIND_1"/>
    <property type="match status" value="1"/>
</dbReference>
<dbReference type="InterPro" id="IPR041222">
    <property type="entry name" value="PriA_3primeBD"/>
</dbReference>
<dbReference type="eggNOG" id="COG1198">
    <property type="taxonomic scope" value="Bacteria"/>
</dbReference>
<keyword evidence="1 12" id="KW-0639">Primosome</keyword>
<dbReference type="NCBIfam" id="TIGR00595">
    <property type="entry name" value="priA"/>
    <property type="match status" value="1"/>
</dbReference>
<dbReference type="GO" id="GO:0016887">
    <property type="term" value="F:ATP hydrolysis activity"/>
    <property type="evidence" value="ECO:0007669"/>
    <property type="project" value="RHEA"/>
</dbReference>
<dbReference type="GO" id="GO:0008270">
    <property type="term" value="F:zinc ion binding"/>
    <property type="evidence" value="ECO:0007669"/>
    <property type="project" value="UniProtKB-UniRule"/>
</dbReference>
<dbReference type="InterPro" id="IPR005259">
    <property type="entry name" value="PriA"/>
</dbReference>
<feature type="binding site" evidence="12">
    <location>
        <position position="436"/>
    </location>
    <ligand>
        <name>Zn(2+)</name>
        <dbReference type="ChEBI" id="CHEBI:29105"/>
        <label>1</label>
    </ligand>
</feature>
<dbReference type="EMBL" id="AMSD01000002">
    <property type="protein sequence ID" value="EPE37459.1"/>
    <property type="molecule type" value="Genomic_DNA"/>
</dbReference>
<dbReference type="AlphaFoldDB" id="S3DJY6"/>
<dbReference type="InterPro" id="IPR027417">
    <property type="entry name" value="P-loop_NTPase"/>
</dbReference>
<gene>
    <name evidence="12" type="primary">priA</name>
    <name evidence="15" type="ORF">O1U_0762</name>
</gene>
<dbReference type="PATRIC" id="fig|1236703.3.peg.790"/>
<feature type="binding site" evidence="12">
    <location>
        <position position="448"/>
    </location>
    <ligand>
        <name>Zn(2+)</name>
        <dbReference type="ChEBI" id="CHEBI:29105"/>
        <label>2</label>
    </ligand>
</feature>
<feature type="domain" description="Helicase C-terminal" evidence="14">
    <location>
        <begin position="468"/>
        <end position="628"/>
    </location>
</feature>
<comment type="catalytic activity">
    <reaction evidence="11 12">
        <text>ATP + H2O = ADP + phosphate + H(+)</text>
        <dbReference type="Rhea" id="RHEA:13065"/>
        <dbReference type="ChEBI" id="CHEBI:15377"/>
        <dbReference type="ChEBI" id="CHEBI:15378"/>
        <dbReference type="ChEBI" id="CHEBI:30616"/>
        <dbReference type="ChEBI" id="CHEBI:43474"/>
        <dbReference type="ChEBI" id="CHEBI:456216"/>
        <dbReference type="EC" id="5.6.2.4"/>
    </reaction>
</comment>
<keyword evidence="6 12" id="KW-0347">Helicase</keyword>
<evidence type="ECO:0000256" key="4">
    <source>
        <dbReference type="ARBA" id="ARBA00022741"/>
    </source>
</evidence>
<dbReference type="GO" id="GO:0006270">
    <property type="term" value="P:DNA replication initiation"/>
    <property type="evidence" value="ECO:0007669"/>
    <property type="project" value="TreeGrafter"/>
</dbReference>
<dbReference type="SUPFAM" id="SSF52540">
    <property type="entry name" value="P-loop containing nucleoside triphosphate hydrolases"/>
    <property type="match status" value="2"/>
</dbReference>
<dbReference type="GO" id="GO:0003677">
    <property type="term" value="F:DNA binding"/>
    <property type="evidence" value="ECO:0007669"/>
    <property type="project" value="UniProtKB-UniRule"/>
</dbReference>
<evidence type="ECO:0000256" key="12">
    <source>
        <dbReference type="HAMAP-Rule" id="MF_00983"/>
    </source>
</evidence>
<evidence type="ECO:0000256" key="2">
    <source>
        <dbReference type="ARBA" id="ARBA00022705"/>
    </source>
</evidence>
<dbReference type="InterPro" id="IPR040498">
    <property type="entry name" value="PriA_CRR"/>
</dbReference>
<name>S3DJY6_9GAMM</name>
<evidence type="ECO:0000256" key="6">
    <source>
        <dbReference type="ARBA" id="ARBA00022806"/>
    </source>
</evidence>
<dbReference type="GO" id="GO:0006310">
    <property type="term" value="P:DNA recombination"/>
    <property type="evidence" value="ECO:0007669"/>
    <property type="project" value="InterPro"/>
</dbReference>
<comment type="caution">
    <text evidence="15">The sequence shown here is derived from an EMBL/GenBank/DDBJ whole genome shotgun (WGS) entry which is preliminary data.</text>
</comment>
<evidence type="ECO:0000259" key="13">
    <source>
        <dbReference type="PROSITE" id="PS51192"/>
    </source>
</evidence>
<dbReference type="GO" id="GO:0006269">
    <property type="term" value="P:DNA replication, synthesis of primer"/>
    <property type="evidence" value="ECO:0007669"/>
    <property type="project" value="UniProtKB-KW"/>
</dbReference>
<evidence type="ECO:0000256" key="1">
    <source>
        <dbReference type="ARBA" id="ARBA00022515"/>
    </source>
</evidence>
<dbReference type="Gene3D" id="3.40.1440.60">
    <property type="entry name" value="PriA, 3(prime) DNA-binding domain"/>
    <property type="match status" value="1"/>
</dbReference>
<dbReference type="GO" id="GO:1990077">
    <property type="term" value="C:primosome complex"/>
    <property type="evidence" value="ECO:0007669"/>
    <property type="project" value="UniProtKB-UniRule"/>
</dbReference>
<evidence type="ECO:0000256" key="10">
    <source>
        <dbReference type="ARBA" id="ARBA00023235"/>
    </source>
</evidence>
<dbReference type="PANTHER" id="PTHR30580:SF0">
    <property type="entry name" value="PRIMOSOMAL PROTEIN N"/>
    <property type="match status" value="1"/>
</dbReference>
<keyword evidence="16" id="KW-1185">Reference proteome</keyword>
<comment type="subunit">
    <text evidence="12">Component of the replication restart primosome.</text>
</comment>
<dbReference type="InterPro" id="IPR042115">
    <property type="entry name" value="PriA_3primeBD_sf"/>
</dbReference>
<dbReference type="Pfam" id="PF17764">
    <property type="entry name" value="PriA_3primeBD"/>
    <property type="match status" value="1"/>
</dbReference>
<feature type="domain" description="Helicase ATP-binding" evidence="13">
    <location>
        <begin position="211"/>
        <end position="377"/>
    </location>
</feature>
<dbReference type="SMART" id="SM00487">
    <property type="entry name" value="DEXDc"/>
    <property type="match status" value="1"/>
</dbReference>
<feature type="binding site" evidence="12">
    <location>
        <position position="463"/>
    </location>
    <ligand>
        <name>Zn(2+)</name>
        <dbReference type="ChEBI" id="CHEBI:29105"/>
        <label>2</label>
    </ligand>
</feature>
<reference evidence="15 16" key="1">
    <citation type="journal article" date="2014" name="Environ. Microbiol.">
        <title>Genomic signatures of obligate host dependence in the luminous bacterial symbiont of a vertebrate.</title>
        <authorList>
            <person name="Hendry T.A."/>
            <person name="de Wet J.R."/>
            <person name="Dunlap P.V."/>
        </authorList>
    </citation>
    <scope>NUCLEOTIDE SEQUENCE [LARGE SCALE GENOMIC DNA]</scope>
    <source>
        <strain evidence="15 16">Akat1</strain>
    </source>
</reference>
<dbReference type="PROSITE" id="PS51194">
    <property type="entry name" value="HELICASE_CTER"/>
    <property type="match status" value="1"/>
</dbReference>
<evidence type="ECO:0000256" key="7">
    <source>
        <dbReference type="ARBA" id="ARBA00022833"/>
    </source>
</evidence>
<feature type="binding site" evidence="12">
    <location>
        <position position="445"/>
    </location>
    <ligand>
        <name>Zn(2+)</name>
        <dbReference type="ChEBI" id="CHEBI:29105"/>
        <label>2</label>
    </ligand>
</feature>
<dbReference type="GO" id="GO:0005524">
    <property type="term" value="F:ATP binding"/>
    <property type="evidence" value="ECO:0007669"/>
    <property type="project" value="UniProtKB-UniRule"/>
</dbReference>
<dbReference type="InterPro" id="IPR011545">
    <property type="entry name" value="DEAD/DEAH_box_helicase_dom"/>
</dbReference>
<accession>S3DJY6</accession>
<dbReference type="STRING" id="28176.CF66_3009"/>
<keyword evidence="3 12" id="KW-0479">Metal-binding</keyword>
<comment type="function">
    <text evidence="12">Initiates the restart of stalled replication forks, which reloads the replicative helicase on sites other than the origin of replication. Recognizes and binds to abandoned replication forks and remodels them to uncover a helicase loading site. Promotes assembly of the primosome at these replication forks.</text>
</comment>
<evidence type="ECO:0000256" key="3">
    <source>
        <dbReference type="ARBA" id="ARBA00022723"/>
    </source>
</evidence>